<accession>A0A9W4U4Q1</accession>
<gene>
    <name evidence="2" type="ORF">PDIGIT_LOCUS1807</name>
</gene>
<sequence>MALTAVTLLVLKAVVVWIAVQWVLECGESRAPFVKPALTFMRAANSFAATAGTTLCALLVLLPSFVFVVLEVFGYVRERTRSLPSKSLSGYVERGVRIISELEALGERIRQAAVKLNVGDEETMCEQSTPVTVLPEQPTVPALPLICGNVLLAVCKHSESMERLYSALQPPHVDDLIYCDCEDFEIRGEKIVGLLGMLRECMERQTEVVQAVDALCPALPPPSMACVSEDGDVDGDSGYIEC</sequence>
<feature type="transmembrane region" description="Helical" evidence="1">
    <location>
        <begin position="50"/>
        <end position="76"/>
    </location>
</feature>
<dbReference type="OrthoDB" id="3777748at2759"/>
<proteinExistence type="predicted"/>
<protein>
    <submittedName>
        <fullName evidence="2">Uncharacterized protein</fullName>
    </submittedName>
</protein>
<comment type="caution">
    <text evidence="2">The sequence shown here is derived from an EMBL/GenBank/DDBJ whole genome shotgun (WGS) entry which is preliminary data.</text>
</comment>
<name>A0A9W4U4Q1_9PLEO</name>
<organism evidence="2 3">
    <name type="scientific">Periconia digitata</name>
    <dbReference type="NCBI Taxonomy" id="1303443"/>
    <lineage>
        <taxon>Eukaryota</taxon>
        <taxon>Fungi</taxon>
        <taxon>Dikarya</taxon>
        <taxon>Ascomycota</taxon>
        <taxon>Pezizomycotina</taxon>
        <taxon>Dothideomycetes</taxon>
        <taxon>Pleosporomycetidae</taxon>
        <taxon>Pleosporales</taxon>
        <taxon>Massarineae</taxon>
        <taxon>Periconiaceae</taxon>
        <taxon>Periconia</taxon>
    </lineage>
</organism>
<keyword evidence="1" id="KW-1133">Transmembrane helix</keyword>
<keyword evidence="1" id="KW-0812">Transmembrane</keyword>
<keyword evidence="1" id="KW-0472">Membrane</keyword>
<reference evidence="2" key="1">
    <citation type="submission" date="2023-01" db="EMBL/GenBank/DDBJ databases">
        <authorList>
            <person name="Van Ghelder C."/>
            <person name="Rancurel C."/>
        </authorList>
    </citation>
    <scope>NUCLEOTIDE SEQUENCE</scope>
    <source>
        <strain evidence="2">CNCM I-4278</strain>
    </source>
</reference>
<evidence type="ECO:0000313" key="2">
    <source>
        <dbReference type="EMBL" id="CAI6273181.1"/>
    </source>
</evidence>
<keyword evidence="3" id="KW-1185">Reference proteome</keyword>
<dbReference type="Proteomes" id="UP001152607">
    <property type="component" value="Unassembled WGS sequence"/>
</dbReference>
<dbReference type="AlphaFoldDB" id="A0A9W4U4Q1"/>
<evidence type="ECO:0000313" key="3">
    <source>
        <dbReference type="Proteomes" id="UP001152607"/>
    </source>
</evidence>
<dbReference type="EMBL" id="CAOQHR010000001">
    <property type="protein sequence ID" value="CAI6273181.1"/>
    <property type="molecule type" value="Genomic_DNA"/>
</dbReference>
<evidence type="ECO:0000256" key="1">
    <source>
        <dbReference type="SAM" id="Phobius"/>
    </source>
</evidence>